<dbReference type="AlphaFoldDB" id="A0A1Y2H358"/>
<dbReference type="EMBL" id="MCFF01000001">
    <property type="protein sequence ID" value="ORZ28990.1"/>
    <property type="molecule type" value="Genomic_DNA"/>
</dbReference>
<evidence type="ECO:0008006" key="4">
    <source>
        <dbReference type="Google" id="ProtNLM"/>
    </source>
</evidence>
<dbReference type="Proteomes" id="UP000193648">
    <property type="component" value="Unassembled WGS sequence"/>
</dbReference>
<dbReference type="OrthoDB" id="2437929at2759"/>
<dbReference type="InParanoid" id="A0A1Y2H358"/>
<protein>
    <recommendedName>
        <fullName evidence="4">F-box domain-containing protein</fullName>
    </recommendedName>
</protein>
<evidence type="ECO:0000256" key="1">
    <source>
        <dbReference type="SAM" id="MobiDB-lite"/>
    </source>
</evidence>
<dbReference type="InterPro" id="IPR032675">
    <property type="entry name" value="LRR_dom_sf"/>
</dbReference>
<gene>
    <name evidence="2" type="ORF">BCR41DRAFT_344387</name>
</gene>
<accession>A0A1Y2H358</accession>
<comment type="caution">
    <text evidence="2">The sequence shown here is derived from an EMBL/GenBank/DDBJ whole genome shotgun (WGS) entry which is preliminary data.</text>
</comment>
<proteinExistence type="predicted"/>
<reference evidence="2 3" key="1">
    <citation type="submission" date="2016-07" db="EMBL/GenBank/DDBJ databases">
        <title>Pervasive Adenine N6-methylation of Active Genes in Fungi.</title>
        <authorList>
            <consortium name="DOE Joint Genome Institute"/>
            <person name="Mondo S.J."/>
            <person name="Dannebaum R.O."/>
            <person name="Kuo R.C."/>
            <person name="Labutti K."/>
            <person name="Haridas S."/>
            <person name="Kuo A."/>
            <person name="Salamov A."/>
            <person name="Ahrendt S.R."/>
            <person name="Lipzen A."/>
            <person name="Sullivan W."/>
            <person name="Andreopoulos W.B."/>
            <person name="Clum A."/>
            <person name="Lindquist E."/>
            <person name="Daum C."/>
            <person name="Ramamoorthy G.K."/>
            <person name="Gryganskyi A."/>
            <person name="Culley D."/>
            <person name="Magnuson J.K."/>
            <person name="James T.Y."/>
            <person name="O'Malley M.A."/>
            <person name="Stajich J.E."/>
            <person name="Spatafora J.W."/>
            <person name="Visel A."/>
            <person name="Grigoriev I.V."/>
        </authorList>
    </citation>
    <scope>NUCLEOTIDE SEQUENCE [LARGE SCALE GENOMIC DNA]</scope>
    <source>
        <strain evidence="2 3">NRRL 3116</strain>
    </source>
</reference>
<dbReference type="PANTHER" id="PTHR38926:SF72">
    <property type="entry name" value="IM:7136021-RELATED"/>
    <property type="match status" value="1"/>
</dbReference>
<organism evidence="2 3">
    <name type="scientific">Lobosporangium transversale</name>
    <dbReference type="NCBI Taxonomy" id="64571"/>
    <lineage>
        <taxon>Eukaryota</taxon>
        <taxon>Fungi</taxon>
        <taxon>Fungi incertae sedis</taxon>
        <taxon>Mucoromycota</taxon>
        <taxon>Mortierellomycotina</taxon>
        <taxon>Mortierellomycetes</taxon>
        <taxon>Mortierellales</taxon>
        <taxon>Mortierellaceae</taxon>
        <taxon>Lobosporangium</taxon>
    </lineage>
</organism>
<name>A0A1Y2H358_9FUNG</name>
<evidence type="ECO:0000313" key="3">
    <source>
        <dbReference type="Proteomes" id="UP000193648"/>
    </source>
</evidence>
<feature type="region of interest" description="Disordered" evidence="1">
    <location>
        <begin position="394"/>
        <end position="424"/>
    </location>
</feature>
<evidence type="ECO:0000313" key="2">
    <source>
        <dbReference type="EMBL" id="ORZ28990.1"/>
    </source>
</evidence>
<dbReference type="Gene3D" id="3.80.10.10">
    <property type="entry name" value="Ribonuclease Inhibitor"/>
    <property type="match status" value="1"/>
</dbReference>
<sequence length="590" mass="66126">MVAPHPSIFDNSLIIATIVELLQPKDIWQCYRVSKLWSLIFGPHRFRDVMAYSLDSVQTSSILENTHRIRNLTIDLADARLLVHSSGCTLLKTLSCLNLGSLAWPPKDEATRRQWYQSYDPLWVRLDPSLNALSLVARNPGLQTLRIEHLIDRIYLQPFTDEVVKTLSVHTSLRRLSINMRMDIRALIAVLTHCPPNLEELEIWLDIYNKTDEEPSPMELSQPTALRRLFFHESLFEYDNIVLAPLLRQCPSLEMLKLPQLSSGAYGALLPVVINCCPMLHTFHHDLGYGVGVSSILPLVQCSSNNKLREMVLDCVGDYRGDLAITESTRTNPGALIEALLCRSTHTIVTLKFRGRMGHWTSGVVTVLEQCPNLKELEVQGDYVALSELVRRRSSGNNAEMSPEMVKDKDQSKSKQEVSSMERTMTTTTAVTIGSVTNATPSARVVLDSKSASVSTSASISTTHWACRNLESLTLWIDQPSLRAMDPVVTNGYMSSIFSVSQSQNQGQGLLFGSGIDMDISMSTGEARGDVRQTTFMQFGTLYQMLRAQLALKQLTLMWDKSVSQAIRTMLTDQGLPQQLTLEEIHWMGL</sequence>
<dbReference type="SUPFAM" id="SSF52047">
    <property type="entry name" value="RNI-like"/>
    <property type="match status" value="1"/>
</dbReference>
<dbReference type="GeneID" id="33564346"/>
<keyword evidence="3" id="KW-1185">Reference proteome</keyword>
<dbReference type="RefSeq" id="XP_021886663.1">
    <property type="nucleotide sequence ID" value="XM_022022502.1"/>
</dbReference>
<feature type="compositionally biased region" description="Basic and acidic residues" evidence="1">
    <location>
        <begin position="405"/>
        <end position="416"/>
    </location>
</feature>
<dbReference type="PANTHER" id="PTHR38926">
    <property type="entry name" value="F-BOX DOMAIN CONTAINING PROTEIN, EXPRESSED"/>
    <property type="match status" value="1"/>
</dbReference>